<evidence type="ECO:0000313" key="11">
    <source>
        <dbReference type="Proteomes" id="UP000003688"/>
    </source>
</evidence>
<organism evidence="10 11">
    <name type="scientific">Pedosphaera parvula (strain Ellin514)</name>
    <dbReference type="NCBI Taxonomy" id="320771"/>
    <lineage>
        <taxon>Bacteria</taxon>
        <taxon>Pseudomonadati</taxon>
        <taxon>Verrucomicrobiota</taxon>
        <taxon>Pedosphaerae</taxon>
        <taxon>Pedosphaerales</taxon>
        <taxon>Pedosphaeraceae</taxon>
        <taxon>Pedosphaera</taxon>
    </lineage>
</organism>
<dbReference type="EMBL" id="ABOX02000022">
    <property type="protein sequence ID" value="EEF59971.1"/>
    <property type="molecule type" value="Genomic_DNA"/>
</dbReference>
<evidence type="ECO:0000256" key="8">
    <source>
        <dbReference type="ARBA" id="ARBA00048428"/>
    </source>
</evidence>
<reference evidence="10 11" key="1">
    <citation type="journal article" date="2011" name="J. Bacteriol.">
        <title>Genome sequence of 'Pedosphaera parvula' Ellin514, an aerobic Verrucomicrobial isolate from pasture soil.</title>
        <authorList>
            <person name="Kant R."/>
            <person name="van Passel M.W."/>
            <person name="Sangwan P."/>
            <person name="Palva A."/>
            <person name="Lucas S."/>
            <person name="Copeland A."/>
            <person name="Lapidus A."/>
            <person name="Glavina Del Rio T."/>
            <person name="Dalin E."/>
            <person name="Tice H."/>
            <person name="Bruce D."/>
            <person name="Goodwin L."/>
            <person name="Pitluck S."/>
            <person name="Chertkov O."/>
            <person name="Larimer F.W."/>
            <person name="Land M.L."/>
            <person name="Hauser L."/>
            <person name="Brettin T.S."/>
            <person name="Detter J.C."/>
            <person name="Han S."/>
            <person name="de Vos W.M."/>
            <person name="Janssen P.H."/>
            <person name="Smidt H."/>
        </authorList>
    </citation>
    <scope>NUCLEOTIDE SEQUENCE [LARGE SCALE GENOMIC DNA]</scope>
    <source>
        <strain evidence="10 11">Ellin514</strain>
    </source>
</reference>
<dbReference type="AlphaFoldDB" id="B9XJU5"/>
<proteinExistence type="inferred from homology"/>
<dbReference type="PANTHER" id="PTHR43675">
    <property type="entry name" value="ARSENITE METHYLTRANSFERASE"/>
    <property type="match status" value="1"/>
</dbReference>
<comment type="catalytic activity">
    <reaction evidence="6">
        <text>arsenic triglutathione + [thioredoxin]-dithiol + S-adenosyl-L-methionine + 2 H2O = methylarsonous acid + [thioredoxin]-disulfide + 3 glutathione + S-adenosyl-L-homocysteine + H(+)</text>
        <dbReference type="Rhea" id="RHEA:69460"/>
        <dbReference type="Rhea" id="RHEA-COMP:10698"/>
        <dbReference type="Rhea" id="RHEA-COMP:10700"/>
        <dbReference type="ChEBI" id="CHEBI:15377"/>
        <dbReference type="ChEBI" id="CHEBI:15378"/>
        <dbReference type="ChEBI" id="CHEBI:17826"/>
        <dbReference type="ChEBI" id="CHEBI:29950"/>
        <dbReference type="ChEBI" id="CHEBI:50058"/>
        <dbReference type="ChEBI" id="CHEBI:57856"/>
        <dbReference type="ChEBI" id="CHEBI:57925"/>
        <dbReference type="ChEBI" id="CHEBI:59789"/>
        <dbReference type="ChEBI" id="CHEBI:183640"/>
        <dbReference type="EC" id="2.1.1.137"/>
    </reaction>
</comment>
<name>B9XJU5_PEDPL</name>
<comment type="similarity">
    <text evidence="3">Belongs to the methyltransferase superfamily. Arsenite methyltransferase family.</text>
</comment>
<dbReference type="GO" id="GO:0030791">
    <property type="term" value="F:arsenite methyltransferase activity"/>
    <property type="evidence" value="ECO:0007669"/>
    <property type="project" value="UniProtKB-EC"/>
</dbReference>
<dbReference type="STRING" id="320771.Cflav_PD2775"/>
<protein>
    <recommendedName>
        <fullName evidence="5">Arsenite methyltransferase</fullName>
        <ecNumber evidence="4">2.1.1.137</ecNumber>
    </recommendedName>
</protein>
<dbReference type="PANTHER" id="PTHR43675:SF8">
    <property type="entry name" value="ARSENITE METHYLTRANSFERASE"/>
    <property type="match status" value="1"/>
</dbReference>
<dbReference type="GO" id="GO:0032259">
    <property type="term" value="P:methylation"/>
    <property type="evidence" value="ECO:0007669"/>
    <property type="project" value="UniProtKB-KW"/>
</dbReference>
<sequence>MDTTTSLRTESAVKDRYAAAAKAPEAALCCPISYDPQFLKIIPKEVIEKDYGCGDPSKYLKPGETVLDLGSGTGKICFIAAQVVGPQGRVIGVDMTDDMLEVARRNAPVVAERLGYANVEFRKGRIQDLALDLELLDRELKQHPISDAASFLAADERAQDLRVRHPLVATDSVDVVVSNCVLNLVEAKSKRQLFEEIFRVLKKGGRAVISDIVADEAVPQELQNDPTLWSGCISGALTEAEFLKAFTNAGFYGVQILKRDDSPWQTVKGIEFRSLTIAAYKGKQGPCHDRNQAVVYLGPFKEVLDDDNHRMERGLRYAVCDKTYQLYKKEPYKQCFAFIDPVKPISLEEAKPFDCSRTSLRHPRETKGQEYNITTEASQCCDGGGGNCC</sequence>
<dbReference type="InterPro" id="IPR026669">
    <property type="entry name" value="Arsenite_MeTrfase-like"/>
</dbReference>
<dbReference type="RefSeq" id="WP_007416088.1">
    <property type="nucleotide sequence ID" value="NZ_ABOX02000022.1"/>
</dbReference>
<evidence type="ECO:0000256" key="2">
    <source>
        <dbReference type="ARBA" id="ARBA00022691"/>
    </source>
</evidence>
<evidence type="ECO:0000256" key="3">
    <source>
        <dbReference type="ARBA" id="ARBA00034487"/>
    </source>
</evidence>
<dbReference type="CDD" id="cd02440">
    <property type="entry name" value="AdoMet_MTases"/>
    <property type="match status" value="1"/>
</dbReference>
<dbReference type="Pfam" id="PF13847">
    <property type="entry name" value="Methyltransf_31"/>
    <property type="match status" value="1"/>
</dbReference>
<keyword evidence="2" id="KW-0949">S-adenosyl-L-methionine</keyword>
<dbReference type="OrthoDB" id="9797252at2"/>
<dbReference type="InterPro" id="IPR025714">
    <property type="entry name" value="Methyltranfer_dom"/>
</dbReference>
<keyword evidence="11" id="KW-1185">Reference proteome</keyword>
<dbReference type="Gene3D" id="3.40.50.150">
    <property type="entry name" value="Vaccinia Virus protein VP39"/>
    <property type="match status" value="2"/>
</dbReference>
<accession>B9XJU5</accession>
<dbReference type="Proteomes" id="UP000003688">
    <property type="component" value="Unassembled WGS sequence"/>
</dbReference>
<evidence type="ECO:0000256" key="5">
    <source>
        <dbReference type="ARBA" id="ARBA00034545"/>
    </source>
</evidence>
<dbReference type="SUPFAM" id="SSF53335">
    <property type="entry name" value="S-adenosyl-L-methionine-dependent methyltransferases"/>
    <property type="match status" value="1"/>
</dbReference>
<comment type="catalytic activity">
    <reaction evidence="8">
        <text>arsenic triglutathione + 3 [thioredoxin]-dithiol + 3 S-adenosyl-L-methionine = trimethylarsine + 3 [thioredoxin]-disulfide + 3 glutathione + 3 S-adenosyl-L-homocysteine + 3 H(+)</text>
        <dbReference type="Rhea" id="RHEA:69432"/>
        <dbReference type="Rhea" id="RHEA-COMP:10698"/>
        <dbReference type="Rhea" id="RHEA-COMP:10700"/>
        <dbReference type="ChEBI" id="CHEBI:15378"/>
        <dbReference type="ChEBI" id="CHEBI:27130"/>
        <dbReference type="ChEBI" id="CHEBI:29950"/>
        <dbReference type="ChEBI" id="CHEBI:50058"/>
        <dbReference type="ChEBI" id="CHEBI:57856"/>
        <dbReference type="ChEBI" id="CHEBI:57925"/>
        <dbReference type="ChEBI" id="CHEBI:59789"/>
        <dbReference type="ChEBI" id="CHEBI:183640"/>
        <dbReference type="EC" id="2.1.1.137"/>
    </reaction>
</comment>
<comment type="catalytic activity">
    <reaction evidence="7">
        <text>arsenic triglutathione + 2 [thioredoxin]-dithiol + 2 S-adenosyl-L-methionine + H2O = dimethylarsinous acid + 2 [thioredoxin]-disulfide + 3 glutathione + 2 S-adenosyl-L-homocysteine + 2 H(+)</text>
        <dbReference type="Rhea" id="RHEA:69464"/>
        <dbReference type="Rhea" id="RHEA-COMP:10698"/>
        <dbReference type="Rhea" id="RHEA-COMP:10700"/>
        <dbReference type="ChEBI" id="CHEBI:15377"/>
        <dbReference type="ChEBI" id="CHEBI:15378"/>
        <dbReference type="ChEBI" id="CHEBI:23808"/>
        <dbReference type="ChEBI" id="CHEBI:29950"/>
        <dbReference type="ChEBI" id="CHEBI:50058"/>
        <dbReference type="ChEBI" id="CHEBI:57856"/>
        <dbReference type="ChEBI" id="CHEBI:57925"/>
        <dbReference type="ChEBI" id="CHEBI:59789"/>
        <dbReference type="ChEBI" id="CHEBI:183640"/>
        <dbReference type="EC" id="2.1.1.137"/>
    </reaction>
</comment>
<comment type="caution">
    <text evidence="10">The sequence shown here is derived from an EMBL/GenBank/DDBJ whole genome shotgun (WGS) entry which is preliminary data.</text>
</comment>
<dbReference type="InterPro" id="IPR029063">
    <property type="entry name" value="SAM-dependent_MTases_sf"/>
</dbReference>
<evidence type="ECO:0000256" key="6">
    <source>
        <dbReference type="ARBA" id="ARBA00047941"/>
    </source>
</evidence>
<feature type="domain" description="Methyltransferase" evidence="9">
    <location>
        <begin position="61"/>
        <end position="250"/>
    </location>
</feature>
<gene>
    <name evidence="10" type="ORF">Cflav_PD2775</name>
</gene>
<evidence type="ECO:0000313" key="10">
    <source>
        <dbReference type="EMBL" id="EEF59971.1"/>
    </source>
</evidence>
<keyword evidence="1 10" id="KW-0808">Transferase</keyword>
<evidence type="ECO:0000256" key="7">
    <source>
        <dbReference type="ARBA" id="ARBA00047943"/>
    </source>
</evidence>
<dbReference type="EC" id="2.1.1.137" evidence="4"/>
<evidence type="ECO:0000259" key="9">
    <source>
        <dbReference type="Pfam" id="PF13847"/>
    </source>
</evidence>
<evidence type="ECO:0000256" key="4">
    <source>
        <dbReference type="ARBA" id="ARBA00034521"/>
    </source>
</evidence>
<evidence type="ECO:0000256" key="1">
    <source>
        <dbReference type="ARBA" id="ARBA00022679"/>
    </source>
</evidence>
<keyword evidence="10" id="KW-0489">Methyltransferase</keyword>